<sequence>MDFSKLNFQIGKDFSSKVHKLFGLPINSAGKPAGNGFLLLVSFSRKRSRLSDDSVVICLQSVLEGIAKDFAVFQLEEQIFRIAVSFKQVGFLTLNLNDVAREFFKLHFFLCNDLGGHGWGGCGRRRGRPGGSGGGGVEHGRCGRDPGAAVGWIGGQRADLGATGWSRGGAAGGAGKASVAQVEEEDVAWKFMISCTNTSLMMSFALPVDCPEKAEVKCDSLMEIVGSFPIQNDTYMGAPKILSDEFFSEEAKRSYPPVETEARRSPRIRNHNDGFKHNSCASKNCLACAATPPALTNKIIKKVGEDFCKIKPEAMTQDALSSKSKTKQAVGDKKAPKMVISSKKDKGNEKKDDDAVDQESNKKIKK</sequence>
<keyword evidence="3" id="KW-1185">Reference proteome</keyword>
<dbReference type="Gramene" id="TKW15585">
    <property type="protein sequence ID" value="TKW15585"/>
    <property type="gene ID" value="SEVIR_5G247400v2"/>
</dbReference>
<feature type="region of interest" description="Disordered" evidence="1">
    <location>
        <begin position="318"/>
        <end position="366"/>
    </location>
</feature>
<dbReference type="PANTHER" id="PTHR33075">
    <property type="entry name" value="OS02G0499800 PROTEIN"/>
    <property type="match status" value="1"/>
</dbReference>
<evidence type="ECO:0000256" key="1">
    <source>
        <dbReference type="SAM" id="MobiDB-lite"/>
    </source>
</evidence>
<proteinExistence type="predicted"/>
<feature type="compositionally biased region" description="Basic and acidic residues" evidence="1">
    <location>
        <begin position="342"/>
        <end position="366"/>
    </location>
</feature>
<protein>
    <submittedName>
        <fullName evidence="2">Uncharacterized protein</fullName>
    </submittedName>
</protein>
<gene>
    <name evidence="2" type="ORF">SEVIR_5G247400v2</name>
</gene>
<reference evidence="2" key="1">
    <citation type="submission" date="2019-03" db="EMBL/GenBank/DDBJ databases">
        <title>WGS assembly of Setaria viridis.</title>
        <authorList>
            <person name="Huang P."/>
            <person name="Jenkins J."/>
            <person name="Grimwood J."/>
            <person name="Barry K."/>
            <person name="Healey A."/>
            <person name="Mamidi S."/>
            <person name="Sreedasyam A."/>
            <person name="Shu S."/>
            <person name="Feldman M."/>
            <person name="Wu J."/>
            <person name="Yu Y."/>
            <person name="Chen C."/>
            <person name="Johnson J."/>
            <person name="Rokhsar D."/>
            <person name="Baxter I."/>
            <person name="Schmutz J."/>
            <person name="Brutnell T."/>
            <person name="Kellogg E."/>
        </authorList>
    </citation>
    <scope>NUCLEOTIDE SEQUENCE [LARGE SCALE GENOMIC DNA]</scope>
</reference>
<organism evidence="2 3">
    <name type="scientific">Setaria viridis</name>
    <name type="common">Green bristlegrass</name>
    <name type="synonym">Setaria italica subsp. viridis</name>
    <dbReference type="NCBI Taxonomy" id="4556"/>
    <lineage>
        <taxon>Eukaryota</taxon>
        <taxon>Viridiplantae</taxon>
        <taxon>Streptophyta</taxon>
        <taxon>Embryophyta</taxon>
        <taxon>Tracheophyta</taxon>
        <taxon>Spermatophyta</taxon>
        <taxon>Magnoliopsida</taxon>
        <taxon>Liliopsida</taxon>
        <taxon>Poales</taxon>
        <taxon>Poaceae</taxon>
        <taxon>PACMAD clade</taxon>
        <taxon>Panicoideae</taxon>
        <taxon>Panicodae</taxon>
        <taxon>Paniceae</taxon>
        <taxon>Cenchrinae</taxon>
        <taxon>Setaria</taxon>
    </lineage>
</organism>
<evidence type="ECO:0000313" key="3">
    <source>
        <dbReference type="Proteomes" id="UP000298652"/>
    </source>
</evidence>
<dbReference type="Proteomes" id="UP000298652">
    <property type="component" value="Chromosome 5"/>
</dbReference>
<accession>A0A4U6UKG5</accession>
<evidence type="ECO:0000313" key="2">
    <source>
        <dbReference type="EMBL" id="TKW15585.1"/>
    </source>
</evidence>
<dbReference type="AlphaFoldDB" id="A0A4U6UKG5"/>
<dbReference type="EMBL" id="CM016556">
    <property type="protein sequence ID" value="TKW15585.1"/>
    <property type="molecule type" value="Genomic_DNA"/>
</dbReference>
<name>A0A4U6UKG5_SETVI</name>